<evidence type="ECO:0000313" key="5">
    <source>
        <dbReference type="Proteomes" id="UP000028702"/>
    </source>
</evidence>
<feature type="signal peptide" evidence="2">
    <location>
        <begin position="1"/>
        <end position="34"/>
    </location>
</feature>
<dbReference type="PANTHER" id="PTHR30332:SF17">
    <property type="entry name" value="TYPE IV PILIATION SYSTEM PROTEIN DR_0774-RELATED"/>
    <property type="match status" value="1"/>
</dbReference>
<dbReference type="InterPro" id="IPR032789">
    <property type="entry name" value="T2SS-T3SS_pil_N"/>
</dbReference>
<dbReference type="Pfam" id="PF04972">
    <property type="entry name" value="BON"/>
    <property type="match status" value="1"/>
</dbReference>
<proteinExistence type="inferred from homology"/>
<protein>
    <submittedName>
        <fullName evidence="4">Type II and III secretion system protein</fullName>
    </submittedName>
</protein>
<comment type="similarity">
    <text evidence="1">Belongs to the bacterial secretin family.</text>
</comment>
<keyword evidence="5" id="KW-1185">Reference proteome</keyword>
<gene>
    <name evidence="4" type="ORF">M2A_1834</name>
</gene>
<reference evidence="4 5" key="1">
    <citation type="submission" date="2014-07" db="EMBL/GenBank/DDBJ databases">
        <title>Tepidicaulis marinum gen. nov., sp. nov., a novel marine bacterium denitrifying nitrate to nitrous oxide strictly under microaerobic conditions.</title>
        <authorList>
            <person name="Takeuchi M."/>
            <person name="Yamagishi T."/>
            <person name="Kamagata Y."/>
            <person name="Oshima K."/>
            <person name="Hattori M."/>
            <person name="Katayama T."/>
            <person name="Hanada S."/>
            <person name="Tamaki H."/>
            <person name="Marumo K."/>
            <person name="Maeda H."/>
            <person name="Nedachi M."/>
            <person name="Iwasaki W."/>
            <person name="Suwa Y."/>
            <person name="Sakata S."/>
        </authorList>
    </citation>
    <scope>NUCLEOTIDE SEQUENCE [LARGE SCALE GENOMIC DNA]</scope>
    <source>
        <strain evidence="4 5">MA2</strain>
    </source>
</reference>
<dbReference type="Pfam" id="PF00263">
    <property type="entry name" value="Secretin"/>
    <property type="match status" value="1"/>
</dbReference>
<dbReference type="Proteomes" id="UP000028702">
    <property type="component" value="Unassembled WGS sequence"/>
</dbReference>
<organism evidence="4 5">
    <name type="scientific">Tepidicaulis marinus</name>
    <dbReference type="NCBI Taxonomy" id="1333998"/>
    <lineage>
        <taxon>Bacteria</taxon>
        <taxon>Pseudomonadati</taxon>
        <taxon>Pseudomonadota</taxon>
        <taxon>Alphaproteobacteria</taxon>
        <taxon>Hyphomicrobiales</taxon>
        <taxon>Parvibaculaceae</taxon>
        <taxon>Tepidicaulis</taxon>
    </lineage>
</organism>
<dbReference type="InterPro" id="IPR004846">
    <property type="entry name" value="T2SS/T3SS_dom"/>
</dbReference>
<dbReference type="Pfam" id="PF13629">
    <property type="entry name" value="T2SS-T3SS_pil_N"/>
    <property type="match status" value="1"/>
</dbReference>
<dbReference type="PANTHER" id="PTHR30332">
    <property type="entry name" value="PROBABLE GENERAL SECRETION PATHWAY PROTEIN D"/>
    <property type="match status" value="1"/>
</dbReference>
<evidence type="ECO:0000259" key="3">
    <source>
        <dbReference type="PROSITE" id="PS50914"/>
    </source>
</evidence>
<name>A0A081BBB7_9HYPH</name>
<evidence type="ECO:0000256" key="1">
    <source>
        <dbReference type="RuleBase" id="RU004003"/>
    </source>
</evidence>
<comment type="caution">
    <text evidence="4">The sequence shown here is derived from an EMBL/GenBank/DDBJ whole genome shotgun (WGS) entry which is preliminary data.</text>
</comment>
<dbReference type="GO" id="GO:0015627">
    <property type="term" value="C:type II protein secretion system complex"/>
    <property type="evidence" value="ECO:0007669"/>
    <property type="project" value="TreeGrafter"/>
</dbReference>
<accession>A0A081BBB7</accession>
<dbReference type="eggNOG" id="COG4964">
    <property type="taxonomic scope" value="Bacteria"/>
</dbReference>
<sequence length="502" mass="53033">MKSLKLMHMALRSLAVLATALVLSTSQDVGRAMAAPDAQLVKIDAGGLGPQARRLVLPLHKAAIVELPVAARDVLVSNPAVVDAVVRTPKRTYLIGMETGQTNAFFFDGKGDQILNLEIVVERDVKNLEAALEKYLPSARVTVEAINNHIVLSGSVPNASQSSQAREIAARFVGDEKNVLNMLAIESKEQVMLKVTVAEMQRTLIKQLGIDVTSQVELGDLLLSWATQNNFSLQGQSLGGLTSTPPGLSPTGASDGGATFDSYLVQLGLQALERAGLLRTLAEPTLTAISGESAKFLAGGEFPVPTSRDRDGNITLEFKPFGVGLGFTPVVLSEGRISMKISTEVSELTSEGAFVSQGGTVTDEDGNVIQVPGVTIPALRVRRAETTMELPSGGSLVMAGLISESTRQNIDGVPGVKDVPVLGTLFRSRDYLNNETELVVIVTPYLVDATSRDKLALPTDGFTPASDADTILMGRLNATYGVEGAEGVSEGKLEGPVGFVLD</sequence>
<evidence type="ECO:0000256" key="2">
    <source>
        <dbReference type="SAM" id="SignalP"/>
    </source>
</evidence>
<dbReference type="AlphaFoldDB" id="A0A081BBB7"/>
<dbReference type="InterPro" id="IPR050810">
    <property type="entry name" value="Bact_Secretion_Sys_Channel"/>
</dbReference>
<dbReference type="InterPro" id="IPR007055">
    <property type="entry name" value="BON_dom"/>
</dbReference>
<dbReference type="RefSeq" id="WP_045446144.1">
    <property type="nucleotide sequence ID" value="NZ_BBIO01000008.1"/>
</dbReference>
<evidence type="ECO:0000313" key="4">
    <source>
        <dbReference type="EMBL" id="GAK45335.1"/>
    </source>
</evidence>
<dbReference type="GO" id="GO:0009306">
    <property type="term" value="P:protein secretion"/>
    <property type="evidence" value="ECO:0007669"/>
    <property type="project" value="InterPro"/>
</dbReference>
<dbReference type="PROSITE" id="PS50914">
    <property type="entry name" value="BON"/>
    <property type="match status" value="1"/>
</dbReference>
<dbReference type="PRINTS" id="PR00811">
    <property type="entry name" value="BCTERIALGSPD"/>
</dbReference>
<dbReference type="STRING" id="1333998.M2A_1834"/>
<feature type="domain" description="BON" evidence="3">
    <location>
        <begin position="117"/>
        <end position="187"/>
    </location>
</feature>
<dbReference type="EMBL" id="BBIO01000008">
    <property type="protein sequence ID" value="GAK45335.1"/>
    <property type="molecule type" value="Genomic_DNA"/>
</dbReference>
<keyword evidence="2" id="KW-0732">Signal</keyword>
<dbReference type="InterPro" id="IPR001775">
    <property type="entry name" value="GspD/PilQ"/>
</dbReference>
<feature type="chain" id="PRO_5001755059" evidence="2">
    <location>
        <begin position="35"/>
        <end position="502"/>
    </location>
</feature>